<evidence type="ECO:0000313" key="3">
    <source>
        <dbReference type="EMBL" id="DAE28710.1"/>
    </source>
</evidence>
<dbReference type="SUPFAM" id="SSF53300">
    <property type="entry name" value="vWA-like"/>
    <property type="match status" value="1"/>
</dbReference>
<feature type="domain" description="DUF2828" evidence="1">
    <location>
        <begin position="126"/>
        <end position="288"/>
    </location>
</feature>
<feature type="domain" description="DUF7788" evidence="2">
    <location>
        <begin position="297"/>
        <end position="489"/>
    </location>
</feature>
<sequence>MFMNDLKETLNEDFNESITENNANGYRTTGKELLDMNFMVSSMRKMSDKQIIDKFVKAFYENKMYAIKWLYYVRDAREGVGERRLFRVCMEYLAKNHTDIAKAMIPLTAEYGRWDDLLSLLDTELADNVIKLFGDQLTEDMKNLKSNKPISLLGKWMPSCNASSRKTRKLGVEIAEKLGISERKYRKMLSAIRKYLDVVEVKMAAGQWDQIDYSKVSSRANLIYNNAFLRHDEERRRKYLESLQKGETKINAGVLFPHDIVHKYYNLDYWRINIKNYDTALEEMWKALPDYVNGAGNTICVADGSGSMYTRVGGTNVMAIEVANALAIYFSERCSGQFKDNYITFSMNPKLVSFSRAKSLKEKIEIALKHTECANTNIEAVFDLILKTAIRKNMKQDELPQNILILSDMEFDSCVEYNRSSRCNLNRPTKRLFKVFEERYAEHGYKLPRLVFWNICSRTGTIPVKENDLGVALVSGFSPAVVKMVLSNSTDPLECLLEQLNSERYQPVEDAIKDLVA</sequence>
<proteinExistence type="predicted"/>
<dbReference type="Pfam" id="PF11443">
    <property type="entry name" value="DUF2828"/>
    <property type="match status" value="2"/>
</dbReference>
<dbReference type="InterPro" id="IPR036465">
    <property type="entry name" value="vWFA_dom_sf"/>
</dbReference>
<protein>
    <recommendedName>
        <fullName evidence="4">DUF2828 domain-containing protein</fullName>
    </recommendedName>
</protein>
<dbReference type="InterPro" id="IPR011205">
    <property type="entry name" value="UCP015417_vWA"/>
</dbReference>
<dbReference type="PIRSF" id="PIRSF015417">
    <property type="entry name" value="T31B5_30_vWA"/>
    <property type="match status" value="1"/>
</dbReference>
<dbReference type="Pfam" id="PF25043">
    <property type="entry name" value="DUF7788"/>
    <property type="match status" value="1"/>
</dbReference>
<evidence type="ECO:0000259" key="2">
    <source>
        <dbReference type="Pfam" id="PF25043"/>
    </source>
</evidence>
<dbReference type="InterPro" id="IPR056690">
    <property type="entry name" value="DUF7788"/>
</dbReference>
<dbReference type="Gene3D" id="3.40.50.410">
    <property type="entry name" value="von Willebrand factor, type A domain"/>
    <property type="match status" value="1"/>
</dbReference>
<dbReference type="PANTHER" id="PTHR31373:SF27">
    <property type="entry name" value="TROVE DOMAIN-CONTAINING PROTEIN"/>
    <property type="match status" value="1"/>
</dbReference>
<dbReference type="PANTHER" id="PTHR31373">
    <property type="entry name" value="OS06G0652100 PROTEIN"/>
    <property type="match status" value="1"/>
</dbReference>
<evidence type="ECO:0008006" key="4">
    <source>
        <dbReference type="Google" id="ProtNLM"/>
    </source>
</evidence>
<name>A0A8S5RBB1_9VIRU</name>
<feature type="domain" description="DUF2828" evidence="1">
    <location>
        <begin position="19"/>
        <end position="123"/>
    </location>
</feature>
<reference evidence="3" key="1">
    <citation type="journal article" date="2021" name="Proc. Natl. Acad. Sci. U.S.A.">
        <title>A Catalog of Tens of Thousands of Viruses from Human Metagenomes Reveals Hidden Associations with Chronic Diseases.</title>
        <authorList>
            <person name="Tisza M.J."/>
            <person name="Buck C.B."/>
        </authorList>
    </citation>
    <scope>NUCLEOTIDE SEQUENCE</scope>
    <source>
        <strain evidence="3">CtmTa7</strain>
    </source>
</reference>
<dbReference type="EMBL" id="BK059091">
    <property type="protein sequence ID" value="DAE28710.1"/>
    <property type="molecule type" value="Genomic_DNA"/>
</dbReference>
<evidence type="ECO:0000259" key="1">
    <source>
        <dbReference type="Pfam" id="PF11443"/>
    </source>
</evidence>
<dbReference type="InterPro" id="IPR058580">
    <property type="entry name" value="DUF2828"/>
</dbReference>
<accession>A0A8S5RBB1</accession>
<organism evidence="3">
    <name type="scientific">virus sp. ctmTa7</name>
    <dbReference type="NCBI Taxonomy" id="2828255"/>
    <lineage>
        <taxon>Viruses</taxon>
    </lineage>
</organism>